<reference evidence="9 10" key="1">
    <citation type="submission" date="2015-07" db="EMBL/GenBank/DDBJ databases">
        <title>The draft genome sequence of Leadbetterella sp. JN14-9.</title>
        <authorList>
            <person name="Liu Y."/>
            <person name="Du J."/>
            <person name="Shao Z."/>
        </authorList>
    </citation>
    <scope>NUCLEOTIDE SEQUENCE [LARGE SCALE GENOMIC DNA]</scope>
    <source>
        <strain evidence="9 10">JN14-9</strain>
    </source>
</reference>
<dbReference type="GO" id="GO:0016987">
    <property type="term" value="F:sigma factor activity"/>
    <property type="evidence" value="ECO:0007669"/>
    <property type="project" value="UniProtKB-KW"/>
</dbReference>
<dbReference type="InterPro" id="IPR014284">
    <property type="entry name" value="RNA_pol_sigma-70_dom"/>
</dbReference>
<protein>
    <recommendedName>
        <fullName evidence="6">RNA polymerase sigma factor</fullName>
    </recommendedName>
</protein>
<feature type="domain" description="RNA polymerase sigma factor 70 region 4 type 2" evidence="8">
    <location>
        <begin position="125"/>
        <end position="176"/>
    </location>
</feature>
<evidence type="ECO:0000256" key="6">
    <source>
        <dbReference type="RuleBase" id="RU000716"/>
    </source>
</evidence>
<organism evidence="9 10">
    <name type="scientific">Jiulongibacter sediminis</name>
    <dbReference type="NCBI Taxonomy" id="1605367"/>
    <lineage>
        <taxon>Bacteria</taxon>
        <taxon>Pseudomonadati</taxon>
        <taxon>Bacteroidota</taxon>
        <taxon>Cytophagia</taxon>
        <taxon>Cytophagales</taxon>
        <taxon>Leadbetterellaceae</taxon>
        <taxon>Jiulongibacter</taxon>
    </lineage>
</organism>
<feature type="domain" description="RNA polymerase sigma-70 region 2" evidence="7">
    <location>
        <begin position="26"/>
        <end position="90"/>
    </location>
</feature>
<evidence type="ECO:0000313" key="10">
    <source>
        <dbReference type="Proteomes" id="UP000050454"/>
    </source>
</evidence>
<comment type="similarity">
    <text evidence="1 6">Belongs to the sigma-70 factor family. ECF subfamily.</text>
</comment>
<name>A0A0P7C4E9_9BACT</name>
<dbReference type="InterPro" id="IPR039425">
    <property type="entry name" value="RNA_pol_sigma-70-like"/>
</dbReference>
<dbReference type="Pfam" id="PF08281">
    <property type="entry name" value="Sigma70_r4_2"/>
    <property type="match status" value="1"/>
</dbReference>
<dbReference type="NCBIfam" id="TIGR02937">
    <property type="entry name" value="sigma70-ECF"/>
    <property type="match status" value="1"/>
</dbReference>
<evidence type="ECO:0000259" key="8">
    <source>
        <dbReference type="Pfam" id="PF08281"/>
    </source>
</evidence>
<keyword evidence="5 6" id="KW-0804">Transcription</keyword>
<evidence type="ECO:0000256" key="4">
    <source>
        <dbReference type="ARBA" id="ARBA00023125"/>
    </source>
</evidence>
<dbReference type="Gene3D" id="1.10.1740.10">
    <property type="match status" value="1"/>
</dbReference>
<dbReference type="InterPro" id="IPR013249">
    <property type="entry name" value="RNA_pol_sigma70_r4_t2"/>
</dbReference>
<keyword evidence="2 6" id="KW-0805">Transcription regulation</keyword>
<evidence type="ECO:0000256" key="2">
    <source>
        <dbReference type="ARBA" id="ARBA00023015"/>
    </source>
</evidence>
<dbReference type="InterPro" id="IPR036388">
    <property type="entry name" value="WH-like_DNA-bd_sf"/>
</dbReference>
<dbReference type="InterPro" id="IPR013325">
    <property type="entry name" value="RNA_pol_sigma_r2"/>
</dbReference>
<dbReference type="GO" id="GO:0003677">
    <property type="term" value="F:DNA binding"/>
    <property type="evidence" value="ECO:0007669"/>
    <property type="project" value="UniProtKB-KW"/>
</dbReference>
<keyword evidence="10" id="KW-1185">Reference proteome</keyword>
<dbReference type="EMBL" id="LGTQ01000005">
    <property type="protein sequence ID" value="KPM49530.1"/>
    <property type="molecule type" value="Genomic_DNA"/>
</dbReference>
<accession>A0A0P7C4E9</accession>
<keyword evidence="3 6" id="KW-0731">Sigma factor</keyword>
<dbReference type="Proteomes" id="UP000050454">
    <property type="component" value="Unassembled WGS sequence"/>
</dbReference>
<dbReference type="STRING" id="1605367.AFM12_02700"/>
<dbReference type="InterPro" id="IPR000838">
    <property type="entry name" value="RNA_pol_sigma70_ECF_CS"/>
</dbReference>
<dbReference type="Gene3D" id="1.10.10.10">
    <property type="entry name" value="Winged helix-like DNA-binding domain superfamily/Winged helix DNA-binding domain"/>
    <property type="match status" value="1"/>
</dbReference>
<dbReference type="GO" id="GO:0006352">
    <property type="term" value="P:DNA-templated transcription initiation"/>
    <property type="evidence" value="ECO:0007669"/>
    <property type="project" value="InterPro"/>
</dbReference>
<comment type="caution">
    <text evidence="9">The sequence shown here is derived from an EMBL/GenBank/DDBJ whole genome shotgun (WGS) entry which is preliminary data.</text>
</comment>
<evidence type="ECO:0000256" key="5">
    <source>
        <dbReference type="ARBA" id="ARBA00023163"/>
    </source>
</evidence>
<keyword evidence="4 6" id="KW-0238">DNA-binding</keyword>
<evidence type="ECO:0000256" key="3">
    <source>
        <dbReference type="ARBA" id="ARBA00023082"/>
    </source>
</evidence>
<dbReference type="PATRIC" id="fig|1605367.3.peg.1883"/>
<sequence>MAEEKDIIQLLEDEEKHPEAFRLILSTYKERLYFLIRKIVIDHDDTDDVLQEAFVKIWKNLDKFRGDSNLYTWLYRIATNEALTFLRRRKSQNNISMDENPELLRMLDSGGGKAQHISGDDIAIALQKAVLQLPEKQRLVFNLKYFEHLTYEEIAEITDTSIGGLKANYHAAKKKIEEIIELD</sequence>
<evidence type="ECO:0000259" key="7">
    <source>
        <dbReference type="Pfam" id="PF04542"/>
    </source>
</evidence>
<dbReference type="RefSeq" id="WP_055143732.1">
    <property type="nucleotide sequence ID" value="NZ_JXSZ01000005.1"/>
</dbReference>
<evidence type="ECO:0000256" key="1">
    <source>
        <dbReference type="ARBA" id="ARBA00010641"/>
    </source>
</evidence>
<dbReference type="PANTHER" id="PTHR43133:SF51">
    <property type="entry name" value="RNA POLYMERASE SIGMA FACTOR"/>
    <property type="match status" value="1"/>
</dbReference>
<dbReference type="AlphaFoldDB" id="A0A0P7C4E9"/>
<dbReference type="SUPFAM" id="SSF88946">
    <property type="entry name" value="Sigma2 domain of RNA polymerase sigma factors"/>
    <property type="match status" value="1"/>
</dbReference>
<gene>
    <name evidence="9" type="ORF">AFM12_02700</name>
</gene>
<dbReference type="Pfam" id="PF04542">
    <property type="entry name" value="Sigma70_r2"/>
    <property type="match status" value="1"/>
</dbReference>
<dbReference type="PROSITE" id="PS01063">
    <property type="entry name" value="SIGMA70_ECF"/>
    <property type="match status" value="1"/>
</dbReference>
<dbReference type="PANTHER" id="PTHR43133">
    <property type="entry name" value="RNA POLYMERASE ECF-TYPE SIGMA FACTO"/>
    <property type="match status" value="1"/>
</dbReference>
<dbReference type="CDD" id="cd06171">
    <property type="entry name" value="Sigma70_r4"/>
    <property type="match status" value="1"/>
</dbReference>
<dbReference type="InterPro" id="IPR013324">
    <property type="entry name" value="RNA_pol_sigma_r3/r4-like"/>
</dbReference>
<dbReference type="OrthoDB" id="9780326at2"/>
<dbReference type="InterPro" id="IPR007627">
    <property type="entry name" value="RNA_pol_sigma70_r2"/>
</dbReference>
<dbReference type="SUPFAM" id="SSF88659">
    <property type="entry name" value="Sigma3 and sigma4 domains of RNA polymerase sigma factors"/>
    <property type="match status" value="1"/>
</dbReference>
<evidence type="ECO:0000313" key="9">
    <source>
        <dbReference type="EMBL" id="KPM49530.1"/>
    </source>
</evidence>
<proteinExistence type="inferred from homology"/>